<dbReference type="Gene3D" id="3.40.50.1240">
    <property type="entry name" value="Phosphoglycerate mutase-like"/>
    <property type="match status" value="1"/>
</dbReference>
<dbReference type="EMBL" id="LGSR01000019">
    <property type="protein sequence ID" value="KOS20054.1"/>
    <property type="molecule type" value="Genomic_DNA"/>
</dbReference>
<dbReference type="GO" id="GO:0016791">
    <property type="term" value="F:phosphatase activity"/>
    <property type="evidence" value="ECO:0007669"/>
    <property type="project" value="TreeGrafter"/>
</dbReference>
<keyword evidence="3" id="KW-1185">Reference proteome</keyword>
<evidence type="ECO:0000313" key="2">
    <source>
        <dbReference type="EMBL" id="KOS20054.1"/>
    </source>
</evidence>
<dbReference type="Proteomes" id="UP000053831">
    <property type="component" value="Unassembled WGS sequence"/>
</dbReference>
<accession>A0A0M8N3U0</accession>
<dbReference type="InterPro" id="IPR029033">
    <property type="entry name" value="His_PPase_superfam"/>
</dbReference>
<organism evidence="2 3">
    <name type="scientific">Escovopsis weberi</name>
    <dbReference type="NCBI Taxonomy" id="150374"/>
    <lineage>
        <taxon>Eukaryota</taxon>
        <taxon>Fungi</taxon>
        <taxon>Dikarya</taxon>
        <taxon>Ascomycota</taxon>
        <taxon>Pezizomycotina</taxon>
        <taxon>Sordariomycetes</taxon>
        <taxon>Hypocreomycetidae</taxon>
        <taxon>Hypocreales</taxon>
        <taxon>Hypocreaceae</taxon>
        <taxon>Escovopsis</taxon>
    </lineage>
</organism>
<proteinExistence type="predicted"/>
<dbReference type="SUPFAM" id="SSF53254">
    <property type="entry name" value="Phosphoglycerate mutase-like"/>
    <property type="match status" value="1"/>
</dbReference>
<dbReference type="AlphaFoldDB" id="A0A0M8N3U0"/>
<gene>
    <name evidence="2" type="ORF">ESCO_005727</name>
</gene>
<dbReference type="InterPro" id="IPR050275">
    <property type="entry name" value="PGM_Phosphatase"/>
</dbReference>
<dbReference type="PANTHER" id="PTHR48100:SF24">
    <property type="entry name" value="PHOSPHOGLYCERATE MUTASE"/>
    <property type="match status" value="1"/>
</dbReference>
<dbReference type="Pfam" id="PF00300">
    <property type="entry name" value="His_Phos_1"/>
    <property type="match status" value="1"/>
</dbReference>
<comment type="caution">
    <text evidence="2">The sequence shown here is derived from an EMBL/GenBank/DDBJ whole genome shotgun (WGS) entry which is preliminary data.</text>
</comment>
<protein>
    <submittedName>
        <fullName evidence="2">Putative phosphatase</fullName>
    </submittedName>
</protein>
<feature type="region of interest" description="Disordered" evidence="1">
    <location>
        <begin position="187"/>
        <end position="214"/>
    </location>
</feature>
<evidence type="ECO:0000256" key="1">
    <source>
        <dbReference type="SAM" id="MobiDB-lite"/>
    </source>
</evidence>
<dbReference type="SMART" id="SM00855">
    <property type="entry name" value="PGAM"/>
    <property type="match status" value="1"/>
</dbReference>
<name>A0A0M8N3U0_ESCWE</name>
<feature type="compositionally biased region" description="Acidic residues" evidence="1">
    <location>
        <begin position="192"/>
        <end position="210"/>
    </location>
</feature>
<dbReference type="InterPro" id="IPR013078">
    <property type="entry name" value="His_Pase_superF_clade-1"/>
</dbReference>
<sequence>MPPTVILIRHAQALHNDYTIPDPPLSELGIQQCAPLRESLRARLAGARSVAVISSPMRRTLQTALLSADWLLDRARIEVDPEWQENSDKPCDTGSPLPAILDAFPQTALDFSAVAASPWPDKTSPLARNFANSRAAILARAGRALHALRRRGEDYVLVFSHGGFLREALTGWWFSNADYRVFEIVDPSDTLPDGDDGDHDDDDDDDGQEEDVYRDLVGEERDRLRLRQKGTRSGGLGKSLMERARLGAGLPEHADAAARL</sequence>
<dbReference type="PANTHER" id="PTHR48100">
    <property type="entry name" value="BROAD-SPECIFICITY PHOSPHATASE YOR283W-RELATED"/>
    <property type="match status" value="1"/>
</dbReference>
<dbReference type="GO" id="GO:0005737">
    <property type="term" value="C:cytoplasm"/>
    <property type="evidence" value="ECO:0007669"/>
    <property type="project" value="TreeGrafter"/>
</dbReference>
<evidence type="ECO:0000313" key="3">
    <source>
        <dbReference type="Proteomes" id="UP000053831"/>
    </source>
</evidence>
<dbReference type="CDD" id="cd07067">
    <property type="entry name" value="HP_PGM_like"/>
    <property type="match status" value="1"/>
</dbReference>
<reference evidence="2 3" key="1">
    <citation type="submission" date="2015-07" db="EMBL/GenBank/DDBJ databases">
        <title>The genome of the fungus Escovopsis weberi, a specialized disease agent of ant agriculture.</title>
        <authorList>
            <person name="de Man T.J."/>
            <person name="Stajich J.E."/>
            <person name="Kubicek C.P."/>
            <person name="Chenthamara K."/>
            <person name="Atanasova L."/>
            <person name="Druzhinina I.S."/>
            <person name="Birnbaum S."/>
            <person name="Barribeau S.M."/>
            <person name="Teiling C."/>
            <person name="Suen G."/>
            <person name="Currie C."/>
            <person name="Gerardo N.M."/>
        </authorList>
    </citation>
    <scope>NUCLEOTIDE SEQUENCE [LARGE SCALE GENOMIC DNA]</scope>
</reference>
<dbReference type="OrthoDB" id="496981at2759"/>